<sequence length="137" mass="15418">MKKIIFTLALTSFGFLGCGQKSTLKTNQTQKTEKQIDGNIYILSKTKFAKAIEKKGVQLVDVRTPGEYQDGTIKDAQLIDYKQPKTFDSKFAALDKDKPVYLFCRSGARSQAAAKKLVEMGFKEIYDLEGGYLNWTN</sequence>
<dbReference type="Proteomes" id="UP001597357">
    <property type="component" value="Unassembled WGS sequence"/>
</dbReference>
<dbReference type="Gene3D" id="3.40.250.10">
    <property type="entry name" value="Rhodanese-like domain"/>
    <property type="match status" value="1"/>
</dbReference>
<name>A0ABW5SBJ7_9FLAO</name>
<protein>
    <submittedName>
        <fullName evidence="2">Rhodanese-like domain-containing protein</fullName>
    </submittedName>
</protein>
<dbReference type="PROSITE" id="PS50206">
    <property type="entry name" value="RHODANESE_3"/>
    <property type="match status" value="1"/>
</dbReference>
<dbReference type="Pfam" id="PF00581">
    <property type="entry name" value="Rhodanese"/>
    <property type="match status" value="1"/>
</dbReference>
<dbReference type="PANTHER" id="PTHR43031:SF1">
    <property type="entry name" value="PYRIDINE NUCLEOTIDE-DISULPHIDE OXIDOREDUCTASE"/>
    <property type="match status" value="1"/>
</dbReference>
<dbReference type="RefSeq" id="WP_379043731.1">
    <property type="nucleotide sequence ID" value="NZ_JBHULZ010000014.1"/>
</dbReference>
<gene>
    <name evidence="2" type="ORF">ACFSQ0_02645</name>
</gene>
<dbReference type="SUPFAM" id="SSF52821">
    <property type="entry name" value="Rhodanese/Cell cycle control phosphatase"/>
    <property type="match status" value="1"/>
</dbReference>
<dbReference type="SMART" id="SM00450">
    <property type="entry name" value="RHOD"/>
    <property type="match status" value="1"/>
</dbReference>
<feature type="domain" description="Rhodanese" evidence="1">
    <location>
        <begin position="53"/>
        <end position="137"/>
    </location>
</feature>
<comment type="caution">
    <text evidence="2">The sequence shown here is derived from an EMBL/GenBank/DDBJ whole genome shotgun (WGS) entry which is preliminary data.</text>
</comment>
<accession>A0ABW5SBJ7</accession>
<proteinExistence type="predicted"/>
<evidence type="ECO:0000313" key="2">
    <source>
        <dbReference type="EMBL" id="MFD2696878.1"/>
    </source>
</evidence>
<dbReference type="PANTHER" id="PTHR43031">
    <property type="entry name" value="FAD-DEPENDENT OXIDOREDUCTASE"/>
    <property type="match status" value="1"/>
</dbReference>
<dbReference type="InterPro" id="IPR036873">
    <property type="entry name" value="Rhodanese-like_dom_sf"/>
</dbReference>
<keyword evidence="3" id="KW-1185">Reference proteome</keyword>
<dbReference type="PROSITE" id="PS51257">
    <property type="entry name" value="PROKAR_LIPOPROTEIN"/>
    <property type="match status" value="1"/>
</dbReference>
<dbReference type="EMBL" id="JBHULZ010000014">
    <property type="protein sequence ID" value="MFD2696878.1"/>
    <property type="molecule type" value="Genomic_DNA"/>
</dbReference>
<organism evidence="2 3">
    <name type="scientific">Mesonia sediminis</name>
    <dbReference type="NCBI Taxonomy" id="1703946"/>
    <lineage>
        <taxon>Bacteria</taxon>
        <taxon>Pseudomonadati</taxon>
        <taxon>Bacteroidota</taxon>
        <taxon>Flavobacteriia</taxon>
        <taxon>Flavobacteriales</taxon>
        <taxon>Flavobacteriaceae</taxon>
        <taxon>Mesonia</taxon>
    </lineage>
</organism>
<dbReference type="InterPro" id="IPR050229">
    <property type="entry name" value="GlpE_sulfurtransferase"/>
</dbReference>
<evidence type="ECO:0000259" key="1">
    <source>
        <dbReference type="PROSITE" id="PS50206"/>
    </source>
</evidence>
<reference evidence="3" key="1">
    <citation type="journal article" date="2019" name="Int. J. Syst. Evol. Microbiol.">
        <title>The Global Catalogue of Microorganisms (GCM) 10K type strain sequencing project: providing services to taxonomists for standard genome sequencing and annotation.</title>
        <authorList>
            <consortium name="The Broad Institute Genomics Platform"/>
            <consortium name="The Broad Institute Genome Sequencing Center for Infectious Disease"/>
            <person name="Wu L."/>
            <person name="Ma J."/>
        </authorList>
    </citation>
    <scope>NUCLEOTIDE SEQUENCE [LARGE SCALE GENOMIC DNA]</scope>
    <source>
        <strain evidence="3">KCTC 42255</strain>
    </source>
</reference>
<dbReference type="InterPro" id="IPR001763">
    <property type="entry name" value="Rhodanese-like_dom"/>
</dbReference>
<dbReference type="CDD" id="cd00158">
    <property type="entry name" value="RHOD"/>
    <property type="match status" value="1"/>
</dbReference>
<evidence type="ECO:0000313" key="3">
    <source>
        <dbReference type="Proteomes" id="UP001597357"/>
    </source>
</evidence>